<dbReference type="Proteomes" id="UP000245207">
    <property type="component" value="Unassembled WGS sequence"/>
</dbReference>
<dbReference type="PANTHER" id="PTHR22870:SF465">
    <property type="entry name" value="REGULATOR OF CHROMOSOME CONDENSATION 1_BETA-LACTAMASE-INHIBITOR PROTEIN II"/>
    <property type="match status" value="1"/>
</dbReference>
<dbReference type="Pfam" id="PF25390">
    <property type="entry name" value="WD40_RLD"/>
    <property type="match status" value="1"/>
</dbReference>
<dbReference type="InterPro" id="IPR051210">
    <property type="entry name" value="Ub_ligase/GEF_domain"/>
</dbReference>
<protein>
    <recommendedName>
        <fullName evidence="13">Brevis radix-like domain-containing protein</fullName>
    </recommendedName>
</protein>
<evidence type="ECO:0000259" key="10">
    <source>
        <dbReference type="PROSITE" id="PS51514"/>
    </source>
</evidence>
<dbReference type="InterPro" id="IPR011993">
    <property type="entry name" value="PH-like_dom_sf"/>
</dbReference>
<sequence>MDTVEEKVAGGGVKEEEKYRIGFIYEDDYYHVDDCKEVRVSDGMADPDRDIEQALIALKKGTQLIKYSRKGRPKFRPFRLSPDETTLIWYSRGQERILNLSSVSKIIPGQRTPVFKRYRRPEKEYLSFSLIYQNSERSLDLICKDNAEVDVWLAGLRHLISPANRNKRAESDLSDDTGSDASQKGYSFGVVLESSSSTSRSSFSSDSTTNFLSSDVVSGPRTSMQGRPSCADRISVSYTPSCSTAPSSGPDDIESLGDVYLWGKVCCDGTSTDGLPSKKELLVPKLLESNVVIDVHRIACGVRHFSLITKHGEIFTCGEESGGRLGHGIDRDVGRPRLVEFLSVTNVDSVACGEYHTCAVSSSGDLYTWGDGSHNAGLLGHGTDVSHWIPERVSGPLEGIQVISVSCGNWHSAIVTDRGKLFTWGDGTFGALGHGDRESTKFPKEVESLNGLKTIKVACGAWHTAAIVEIINQQSRQSTSKKLFTWGDGEKYRLGHGNKQTYLEPTCIASLIDYNFHQLACGHNTTVGLTTSGHVFTMGSNSHGQLGNPSADGKTPCMVQDKLVGEFVEEIACGAYHLAVLTTRSEVFTWGKGANGRLGHGDMEDRNTPTLVEAFKDRIVKSVSCGANFTASICIHKWVSGADLSVCNGCRQQFGFTRKRHNCYNCGLVHCHGCSSRKAVKAALAPTPGKPHRVCDSCFIKLKKAAETGNNNNSRSNNSSTAAIINRGLDRYGRTSRPLISPITEPVKYHEVKSGKYGSKPGSCSIVRTSQVPSFQNLKDVAFPSSLSAFQNALKPGTMNPQFPPHPQNMTYQPPPISASPYPRRTSSPSSSTRGFSRGMVDGLKQSNELLNLEVSRLQNHVKQLKEKSDKQELDIRKLQNAAKRAESIAADKTAKCSIAMDIFKSIISQLNELTEKLPPEIANDETFKALIDKVNDYINTYGSDASSSRTPSHYDQPDESPSTSRVRRKKYHKFYEDEDVDETNKSKQNDDNAGAASQENNESSGSNTTKAKRQNSRSDGVKEVIEQFEPGVYVTLLQLSNGTKVFKRVRFSKRRFNAQQAEEWWKENKDRVFKKYSPARTRASSSAPPAELPAEENNEEPPPAT</sequence>
<reference evidence="11 12" key="1">
    <citation type="journal article" date="2018" name="Mol. Plant">
        <title>The genome of Artemisia annua provides insight into the evolution of Asteraceae family and artemisinin biosynthesis.</title>
        <authorList>
            <person name="Shen Q."/>
            <person name="Zhang L."/>
            <person name="Liao Z."/>
            <person name="Wang S."/>
            <person name="Yan T."/>
            <person name="Shi P."/>
            <person name="Liu M."/>
            <person name="Fu X."/>
            <person name="Pan Q."/>
            <person name="Wang Y."/>
            <person name="Lv Z."/>
            <person name="Lu X."/>
            <person name="Zhang F."/>
            <person name="Jiang W."/>
            <person name="Ma Y."/>
            <person name="Chen M."/>
            <person name="Hao X."/>
            <person name="Li L."/>
            <person name="Tang Y."/>
            <person name="Lv G."/>
            <person name="Zhou Y."/>
            <person name="Sun X."/>
            <person name="Brodelius P.E."/>
            <person name="Rose J.K.C."/>
            <person name="Tang K."/>
        </authorList>
    </citation>
    <scope>NUCLEOTIDE SEQUENCE [LARGE SCALE GENOMIC DNA]</scope>
    <source>
        <strain evidence="12">cv. Huhao1</strain>
        <tissue evidence="11">Leaf</tissue>
    </source>
</reference>
<dbReference type="GO" id="GO:0008270">
    <property type="term" value="F:zinc ion binding"/>
    <property type="evidence" value="ECO:0007669"/>
    <property type="project" value="UniProtKB-KW"/>
</dbReference>
<dbReference type="CDD" id="cd00065">
    <property type="entry name" value="FYVE_like_SF"/>
    <property type="match status" value="1"/>
</dbReference>
<dbReference type="Gene3D" id="3.30.40.10">
    <property type="entry name" value="Zinc/RING finger domain, C3HC4 (zinc finger)"/>
    <property type="match status" value="1"/>
</dbReference>
<dbReference type="InterPro" id="IPR013591">
    <property type="entry name" value="Brevis_radix_dom"/>
</dbReference>
<dbReference type="AlphaFoldDB" id="A0A2U1M3I3"/>
<keyword evidence="4" id="KW-0862">Zinc</keyword>
<dbReference type="EMBL" id="PKPP01006653">
    <property type="protein sequence ID" value="PWA55816.1"/>
    <property type="molecule type" value="Genomic_DNA"/>
</dbReference>
<keyword evidence="1" id="KW-0479">Metal-binding</keyword>
<evidence type="ECO:0000256" key="5">
    <source>
        <dbReference type="PROSITE-ProRule" id="PRU00091"/>
    </source>
</evidence>
<dbReference type="PROSITE" id="PS50178">
    <property type="entry name" value="ZF_FYVE"/>
    <property type="match status" value="1"/>
</dbReference>
<gene>
    <name evidence="11" type="ORF">CTI12_AA424350</name>
</gene>
<dbReference type="PROSITE" id="PS50012">
    <property type="entry name" value="RCC1_3"/>
    <property type="match status" value="6"/>
</dbReference>
<feature type="coiled-coil region" evidence="7">
    <location>
        <begin position="841"/>
        <end position="896"/>
    </location>
</feature>
<keyword evidence="3 5" id="KW-0863">Zinc-finger</keyword>
<evidence type="ECO:0000256" key="2">
    <source>
        <dbReference type="ARBA" id="ARBA00022737"/>
    </source>
</evidence>
<dbReference type="SMART" id="SM00064">
    <property type="entry name" value="FYVE"/>
    <property type="match status" value="1"/>
</dbReference>
<evidence type="ECO:0000256" key="6">
    <source>
        <dbReference type="PROSITE-ProRule" id="PRU00235"/>
    </source>
</evidence>
<evidence type="ECO:0000256" key="1">
    <source>
        <dbReference type="ARBA" id="ARBA00022723"/>
    </source>
</evidence>
<feature type="domain" description="FYVE-type" evidence="9">
    <location>
        <begin position="641"/>
        <end position="703"/>
    </location>
</feature>
<feature type="compositionally biased region" description="Polar residues" evidence="8">
    <location>
        <begin position="943"/>
        <end position="965"/>
    </location>
</feature>
<name>A0A2U1M3I3_ARTAN</name>
<feature type="compositionally biased region" description="Low complexity" evidence="8">
    <location>
        <begin position="819"/>
        <end position="838"/>
    </location>
</feature>
<dbReference type="InterPro" id="IPR058923">
    <property type="entry name" value="RCC1-like_dom"/>
</dbReference>
<dbReference type="Gene3D" id="2.30.29.30">
    <property type="entry name" value="Pleckstrin-homology domain (PH domain)/Phosphotyrosine-binding domain (PTB)"/>
    <property type="match status" value="1"/>
</dbReference>
<organism evidence="11 12">
    <name type="scientific">Artemisia annua</name>
    <name type="common">Sweet wormwood</name>
    <dbReference type="NCBI Taxonomy" id="35608"/>
    <lineage>
        <taxon>Eukaryota</taxon>
        <taxon>Viridiplantae</taxon>
        <taxon>Streptophyta</taxon>
        <taxon>Embryophyta</taxon>
        <taxon>Tracheophyta</taxon>
        <taxon>Spermatophyta</taxon>
        <taxon>Magnoliopsida</taxon>
        <taxon>eudicotyledons</taxon>
        <taxon>Gunneridae</taxon>
        <taxon>Pentapetalae</taxon>
        <taxon>asterids</taxon>
        <taxon>campanulids</taxon>
        <taxon>Asterales</taxon>
        <taxon>Asteraceae</taxon>
        <taxon>Asteroideae</taxon>
        <taxon>Anthemideae</taxon>
        <taxon>Artemisiinae</taxon>
        <taxon>Artemisia</taxon>
    </lineage>
</organism>
<feature type="repeat" description="RCC1" evidence="6">
    <location>
        <begin position="364"/>
        <end position="418"/>
    </location>
</feature>
<dbReference type="OrthoDB" id="5981550at2759"/>
<feature type="region of interest" description="Disordered" evidence="8">
    <location>
        <begin position="197"/>
        <end position="230"/>
    </location>
</feature>
<comment type="caution">
    <text evidence="11">The sequence shown here is derived from an EMBL/GenBank/DDBJ whole genome shotgun (WGS) entry which is preliminary data.</text>
</comment>
<dbReference type="InterPro" id="IPR011011">
    <property type="entry name" value="Znf_FYVE_PHD"/>
</dbReference>
<accession>A0A2U1M3I3</accession>
<dbReference type="InterPro" id="IPR000408">
    <property type="entry name" value="Reg_chr_condens"/>
</dbReference>
<keyword evidence="7" id="KW-0175">Coiled coil</keyword>
<dbReference type="Gene3D" id="2.130.10.30">
    <property type="entry name" value="Regulator of chromosome condensation 1/beta-lactamase-inhibitor protein II"/>
    <property type="match status" value="3"/>
</dbReference>
<dbReference type="Pfam" id="PF08381">
    <property type="entry name" value="BRX"/>
    <property type="match status" value="1"/>
</dbReference>
<evidence type="ECO:0000256" key="7">
    <source>
        <dbReference type="SAM" id="Coils"/>
    </source>
</evidence>
<evidence type="ECO:0000256" key="3">
    <source>
        <dbReference type="ARBA" id="ARBA00022771"/>
    </source>
</evidence>
<feature type="repeat" description="RCC1" evidence="6">
    <location>
        <begin position="533"/>
        <end position="584"/>
    </location>
</feature>
<dbReference type="SUPFAM" id="SSF50729">
    <property type="entry name" value="PH domain-like"/>
    <property type="match status" value="1"/>
</dbReference>
<feature type="region of interest" description="Disordered" evidence="8">
    <location>
        <begin position="1068"/>
        <end position="1106"/>
    </location>
</feature>
<evidence type="ECO:0000256" key="4">
    <source>
        <dbReference type="ARBA" id="ARBA00022833"/>
    </source>
</evidence>
<evidence type="ECO:0008006" key="13">
    <source>
        <dbReference type="Google" id="ProtNLM"/>
    </source>
</evidence>
<dbReference type="STRING" id="35608.A0A2U1M3I3"/>
<feature type="domain" description="BRX" evidence="10">
    <location>
        <begin position="1023"/>
        <end position="1078"/>
    </location>
</feature>
<feature type="compositionally biased region" description="Polar residues" evidence="8">
    <location>
        <begin position="996"/>
        <end position="1010"/>
    </location>
</feature>
<evidence type="ECO:0000313" key="12">
    <source>
        <dbReference type="Proteomes" id="UP000245207"/>
    </source>
</evidence>
<evidence type="ECO:0000259" key="9">
    <source>
        <dbReference type="PROSITE" id="PS50178"/>
    </source>
</evidence>
<dbReference type="InterPro" id="IPR017455">
    <property type="entry name" value="Znf_FYVE-rel"/>
</dbReference>
<dbReference type="InterPro" id="IPR001849">
    <property type="entry name" value="PH_domain"/>
</dbReference>
<dbReference type="PRINTS" id="PR00633">
    <property type="entry name" value="RCCNDNSATION"/>
</dbReference>
<feature type="compositionally biased region" description="Low complexity" evidence="8">
    <location>
        <begin position="197"/>
        <end position="214"/>
    </location>
</feature>
<evidence type="ECO:0000256" key="8">
    <source>
        <dbReference type="SAM" id="MobiDB-lite"/>
    </source>
</evidence>
<keyword evidence="12" id="KW-1185">Reference proteome</keyword>
<evidence type="ECO:0000313" key="11">
    <source>
        <dbReference type="EMBL" id="PWA55816.1"/>
    </source>
</evidence>
<feature type="repeat" description="RCC1" evidence="6">
    <location>
        <begin position="481"/>
        <end position="532"/>
    </location>
</feature>
<dbReference type="SUPFAM" id="SSF50985">
    <property type="entry name" value="RCC1/BLIP-II"/>
    <property type="match status" value="1"/>
</dbReference>
<dbReference type="InterPro" id="IPR009091">
    <property type="entry name" value="RCC1/BLIP-II"/>
</dbReference>
<feature type="repeat" description="RCC1" evidence="6">
    <location>
        <begin position="312"/>
        <end position="363"/>
    </location>
</feature>
<feature type="compositionally biased region" description="Low complexity" evidence="8">
    <location>
        <begin position="1079"/>
        <end position="1090"/>
    </location>
</feature>
<proteinExistence type="predicted"/>
<feature type="repeat" description="RCC1" evidence="6">
    <location>
        <begin position="585"/>
        <end position="636"/>
    </location>
</feature>
<dbReference type="InterPro" id="IPR013083">
    <property type="entry name" value="Znf_RING/FYVE/PHD"/>
</dbReference>
<dbReference type="Pfam" id="PF01363">
    <property type="entry name" value="FYVE"/>
    <property type="match status" value="1"/>
</dbReference>
<dbReference type="PANTHER" id="PTHR22870">
    <property type="entry name" value="REGULATOR OF CHROMOSOME CONDENSATION"/>
    <property type="match status" value="1"/>
</dbReference>
<dbReference type="PROSITE" id="PS00626">
    <property type="entry name" value="RCC1_2"/>
    <property type="match status" value="2"/>
</dbReference>
<dbReference type="SUPFAM" id="SSF57903">
    <property type="entry name" value="FYVE/PHD zinc finger"/>
    <property type="match status" value="1"/>
</dbReference>
<keyword evidence="2" id="KW-0677">Repeat</keyword>
<feature type="region of interest" description="Disordered" evidence="8">
    <location>
        <begin position="943"/>
        <end position="1020"/>
    </location>
</feature>
<dbReference type="InterPro" id="IPR000306">
    <property type="entry name" value="Znf_FYVE"/>
</dbReference>
<feature type="region of interest" description="Disordered" evidence="8">
    <location>
        <begin position="814"/>
        <end position="839"/>
    </location>
</feature>
<dbReference type="Pfam" id="PF16457">
    <property type="entry name" value="PH_12"/>
    <property type="match status" value="1"/>
</dbReference>
<dbReference type="FunFam" id="2.130.10.30:FF:000028">
    <property type="entry name" value="PH, RCC1 and FYVE domains-containing protein 1"/>
    <property type="match status" value="1"/>
</dbReference>
<dbReference type="PROSITE" id="PS51514">
    <property type="entry name" value="BRX"/>
    <property type="match status" value="1"/>
</dbReference>
<feature type="repeat" description="RCC1" evidence="6">
    <location>
        <begin position="419"/>
        <end position="470"/>
    </location>
</feature>
<dbReference type="CDD" id="cd13365">
    <property type="entry name" value="PH_PLC_plant-like"/>
    <property type="match status" value="1"/>
</dbReference>